<evidence type="ECO:0000313" key="1">
    <source>
        <dbReference type="EMBL" id="RDD83976.1"/>
    </source>
</evidence>
<comment type="caution">
    <text evidence="1">The sequence shown here is derived from an EMBL/GenBank/DDBJ whole genome shotgun (WGS) entry which is preliminary data.</text>
</comment>
<protein>
    <submittedName>
        <fullName evidence="1">Uncharacterized protein</fullName>
    </submittedName>
</protein>
<reference evidence="1 2" key="1">
    <citation type="submission" date="2018-07" db="EMBL/GenBank/DDBJ databases">
        <title>Genome guided investigation of antibiotics producing actinomycetales strain isolated from a Macau mangrove ecosystem.</title>
        <authorList>
            <person name="Hu D."/>
        </authorList>
    </citation>
    <scope>NUCLEOTIDE SEQUENCE [LARGE SCALE GENOMIC DNA]</scope>
    <source>
        <strain evidence="1 2">2297</strain>
    </source>
</reference>
<name>A0A369UTE5_9ACTN</name>
<organism evidence="1 2">
    <name type="scientific">Streptomyces parvulus</name>
    <dbReference type="NCBI Taxonomy" id="146923"/>
    <lineage>
        <taxon>Bacteria</taxon>
        <taxon>Bacillati</taxon>
        <taxon>Actinomycetota</taxon>
        <taxon>Actinomycetes</taxon>
        <taxon>Kitasatosporales</taxon>
        <taxon>Streptomycetaceae</taxon>
        <taxon>Streptomyces</taxon>
    </lineage>
</organism>
<accession>A0A369UTE5</accession>
<dbReference type="EMBL" id="QQBH01000057">
    <property type="protein sequence ID" value="RDD83976.1"/>
    <property type="molecule type" value="Genomic_DNA"/>
</dbReference>
<gene>
    <name evidence="1" type="ORF">DVZ84_37820</name>
</gene>
<dbReference type="AlphaFoldDB" id="A0A369UTE5"/>
<dbReference type="Proteomes" id="UP000253742">
    <property type="component" value="Unassembled WGS sequence"/>
</dbReference>
<evidence type="ECO:0000313" key="2">
    <source>
        <dbReference type="Proteomes" id="UP000253742"/>
    </source>
</evidence>
<proteinExistence type="predicted"/>
<dbReference type="OrthoDB" id="3395612at2"/>
<sequence length="110" mass="12671">MTAEFVMQLDEGMLEYFREIVQEMVTRFEISDAEAVARINERYRDAEISAYPDLMCHEFPEFWAYGLYYYPDEAGRLPTGDEDVDEAFDFSGLKVRPAPAPGSPAWTVEP</sequence>